<feature type="transmembrane region" description="Helical" evidence="1">
    <location>
        <begin position="21"/>
        <end position="39"/>
    </location>
</feature>
<keyword evidence="1" id="KW-0812">Transmembrane</keyword>
<protein>
    <submittedName>
        <fullName evidence="2">Uncharacterized protein</fullName>
    </submittedName>
</protein>
<dbReference type="AlphaFoldDB" id="A0A238LEV3"/>
<dbReference type="Proteomes" id="UP000201613">
    <property type="component" value="Unassembled WGS sequence"/>
</dbReference>
<proteinExistence type="predicted"/>
<organism evidence="2 3">
    <name type="scientific">Flavimaricola marinus</name>
    <dbReference type="NCBI Taxonomy" id="1819565"/>
    <lineage>
        <taxon>Bacteria</taxon>
        <taxon>Pseudomonadati</taxon>
        <taxon>Pseudomonadota</taxon>
        <taxon>Alphaproteobacteria</taxon>
        <taxon>Rhodobacterales</taxon>
        <taxon>Paracoccaceae</taxon>
        <taxon>Flavimaricola</taxon>
    </lineage>
</organism>
<gene>
    <name evidence="2" type="ORF">LOM8899_01622</name>
</gene>
<keyword evidence="3" id="KW-1185">Reference proteome</keyword>
<keyword evidence="1" id="KW-1133">Transmembrane helix</keyword>
<evidence type="ECO:0000313" key="2">
    <source>
        <dbReference type="EMBL" id="SMY07486.1"/>
    </source>
</evidence>
<accession>A0A238LEV3</accession>
<sequence length="41" mass="4542">MEAIMKRNRGLSVLVDLNWDRVLYLLTILLALGAGAWVGSL</sequence>
<name>A0A238LEV3_9RHOB</name>
<evidence type="ECO:0000313" key="3">
    <source>
        <dbReference type="Proteomes" id="UP000201613"/>
    </source>
</evidence>
<evidence type="ECO:0000256" key="1">
    <source>
        <dbReference type="SAM" id="Phobius"/>
    </source>
</evidence>
<keyword evidence="1" id="KW-0472">Membrane</keyword>
<dbReference type="EMBL" id="FXZK01000002">
    <property type="protein sequence ID" value="SMY07486.1"/>
    <property type="molecule type" value="Genomic_DNA"/>
</dbReference>
<reference evidence="3" key="1">
    <citation type="submission" date="2017-05" db="EMBL/GenBank/DDBJ databases">
        <authorList>
            <person name="Rodrigo-Torres L."/>
            <person name="Arahal R. D."/>
            <person name="Lucena T."/>
        </authorList>
    </citation>
    <scope>NUCLEOTIDE SEQUENCE [LARGE SCALE GENOMIC DNA]</scope>
    <source>
        <strain evidence="3">CECT 8899</strain>
    </source>
</reference>